<dbReference type="OrthoDB" id="9780392at2"/>
<dbReference type="AlphaFoldDB" id="A0A437PXV1"/>
<proteinExistence type="inferred from homology"/>
<dbReference type="PROSITE" id="PS01064">
    <property type="entry name" value="PYRIDOX_OXIDASE"/>
    <property type="match status" value="1"/>
</dbReference>
<dbReference type="InterPro" id="IPR000659">
    <property type="entry name" value="Pyridox_Oxase"/>
</dbReference>
<feature type="binding site" evidence="5 6">
    <location>
        <position position="121"/>
    </location>
    <ligand>
        <name>substrate</name>
    </ligand>
</feature>
<keyword evidence="5" id="KW-0664">Pyridoxine biosynthesis</keyword>
<keyword evidence="3 5" id="KW-0288">FMN</keyword>
<dbReference type="InterPro" id="IPR019740">
    <property type="entry name" value="Pyridox_Oxase_CS"/>
</dbReference>
<comment type="similarity">
    <text evidence="1 5">Belongs to the pyridoxamine 5'-phosphate oxidase family.</text>
</comment>
<feature type="binding site" evidence="6">
    <location>
        <begin position="7"/>
        <end position="10"/>
    </location>
    <ligand>
        <name>substrate</name>
    </ligand>
</feature>
<sequence length="210" mass="24589">MNLAELRENYQKGELLESMVDPNPLEQFKIWFKQAQSAQVPEPNAMHLSTLSKSGRISGRIVLLKSVGEGFSFYTNYLSHKGDDLAIYSNAAITFFWVELQQQIRIEGEVRKLSKQDSDEYFKVRPRESQLGAWVSKQSSRIDSREFLEERFNQLVKEFEGKEVPKPDYWGGYELIPTYFEFWQGRPSRLHDRVIYQLIDGKWEIGRLAP</sequence>
<evidence type="ECO:0000256" key="6">
    <source>
        <dbReference type="PIRSR" id="PIRSR000190-1"/>
    </source>
</evidence>
<feature type="binding site" evidence="5 7">
    <location>
        <position position="103"/>
    </location>
    <ligand>
        <name>FMN</name>
        <dbReference type="ChEBI" id="CHEBI:58210"/>
    </ligand>
</feature>
<feature type="binding site" evidence="5 6">
    <location>
        <position position="125"/>
    </location>
    <ligand>
        <name>substrate</name>
    </ligand>
</feature>
<feature type="domain" description="Pyridoxine 5'-phosphate oxidase dimerisation C-terminal" evidence="9">
    <location>
        <begin position="170"/>
        <end position="210"/>
    </location>
</feature>
<evidence type="ECO:0000313" key="10">
    <source>
        <dbReference type="EMBL" id="RVU27094.1"/>
    </source>
</evidence>
<feature type="binding site" evidence="5 6">
    <location>
        <position position="65"/>
    </location>
    <ligand>
        <name>substrate</name>
    </ligand>
</feature>
<feature type="binding site" evidence="5 6">
    <location>
        <position position="129"/>
    </location>
    <ligand>
        <name>substrate</name>
    </ligand>
</feature>
<dbReference type="GO" id="GO:0010181">
    <property type="term" value="F:FMN binding"/>
    <property type="evidence" value="ECO:0007669"/>
    <property type="project" value="UniProtKB-UniRule"/>
</dbReference>
<evidence type="ECO:0000256" key="3">
    <source>
        <dbReference type="ARBA" id="ARBA00022643"/>
    </source>
</evidence>
<gene>
    <name evidence="5 10" type="primary">pdxH</name>
    <name evidence="10" type="ORF">EOJ36_02900</name>
</gene>
<dbReference type="PIRSF" id="PIRSF000190">
    <property type="entry name" value="Pyd_amn-ph_oxd"/>
    <property type="match status" value="1"/>
</dbReference>
<accession>A0A437PXV1</accession>
<evidence type="ECO:0000256" key="4">
    <source>
        <dbReference type="ARBA" id="ARBA00023002"/>
    </source>
</evidence>
<dbReference type="UniPathway" id="UPA01068">
    <property type="reaction ID" value="UER00304"/>
</dbReference>
<dbReference type="GO" id="GO:0008615">
    <property type="term" value="P:pyridoxine biosynthetic process"/>
    <property type="evidence" value="ECO:0007669"/>
    <property type="project" value="UniProtKB-UniRule"/>
</dbReference>
<feature type="binding site" evidence="5 7">
    <location>
        <position position="193"/>
    </location>
    <ligand>
        <name>FMN</name>
        <dbReference type="ChEBI" id="CHEBI:58210"/>
    </ligand>
</feature>
<feature type="binding site" evidence="5 7">
    <location>
        <begin position="74"/>
        <end position="75"/>
    </location>
    <ligand>
        <name>FMN</name>
        <dbReference type="ChEBI" id="CHEBI:58210"/>
    </ligand>
</feature>
<feature type="domain" description="Pyridoxamine 5'-phosphate oxidase N-terminal" evidence="8">
    <location>
        <begin position="33"/>
        <end position="152"/>
    </location>
</feature>
<evidence type="ECO:0000256" key="5">
    <source>
        <dbReference type="HAMAP-Rule" id="MF_01629"/>
    </source>
</evidence>
<dbReference type="InterPro" id="IPR019576">
    <property type="entry name" value="Pyridoxamine_oxidase_dimer_C"/>
</dbReference>
<protein>
    <recommendedName>
        <fullName evidence="5">Pyridoxine/pyridoxamine 5'-phosphate oxidase</fullName>
        <ecNumber evidence="5">1.4.3.5</ecNumber>
    </recommendedName>
    <alternativeName>
        <fullName evidence="5">PNP/PMP oxidase</fullName>
        <shortName evidence="5">PNPOx</shortName>
    </alternativeName>
    <alternativeName>
        <fullName evidence="5">Pyridoxal 5'-phosphate synthase</fullName>
    </alternativeName>
</protein>
<keyword evidence="2 5" id="KW-0285">Flavoprotein</keyword>
<evidence type="ECO:0000259" key="8">
    <source>
        <dbReference type="Pfam" id="PF01243"/>
    </source>
</evidence>
<dbReference type="Pfam" id="PF10590">
    <property type="entry name" value="PNP_phzG_C"/>
    <property type="match status" value="1"/>
</dbReference>
<keyword evidence="11" id="KW-1185">Reference proteome</keyword>
<comment type="pathway">
    <text evidence="5">Cofactor metabolism; pyridoxal 5'-phosphate salvage; pyridoxal 5'-phosphate from pyridoxine 5'-phosphate: step 1/1.</text>
</comment>
<dbReference type="InterPro" id="IPR012349">
    <property type="entry name" value="Split_barrel_FMN-bd"/>
</dbReference>
<evidence type="ECO:0000256" key="7">
    <source>
        <dbReference type="PIRSR" id="PIRSR000190-2"/>
    </source>
</evidence>
<comment type="cofactor">
    <cofactor evidence="5 7">
        <name>FMN</name>
        <dbReference type="ChEBI" id="CHEBI:58210"/>
    </cofactor>
    <text evidence="5 7">Binds 1 FMN per subunit.</text>
</comment>
<dbReference type="EMBL" id="SACY01000001">
    <property type="protein sequence ID" value="RVU27094.1"/>
    <property type="molecule type" value="Genomic_DNA"/>
</dbReference>
<comment type="subunit">
    <text evidence="5">Homodimer.</text>
</comment>
<evidence type="ECO:0000256" key="2">
    <source>
        <dbReference type="ARBA" id="ARBA00022630"/>
    </source>
</evidence>
<comment type="function">
    <text evidence="5">Catalyzes the oxidation of either pyridoxine 5'-phosphate (PNP) or pyridoxamine 5'-phosphate (PMP) into pyridoxal 5'-phosphate (PLP).</text>
</comment>
<evidence type="ECO:0000313" key="11">
    <source>
        <dbReference type="Proteomes" id="UP000282832"/>
    </source>
</evidence>
<dbReference type="InterPro" id="IPR011576">
    <property type="entry name" value="Pyridox_Oxase_N"/>
</dbReference>
<dbReference type="Proteomes" id="UP000282832">
    <property type="component" value="Unassembled WGS sequence"/>
</dbReference>
<comment type="catalytic activity">
    <reaction evidence="5">
        <text>pyridoxine 5'-phosphate + O2 = pyridoxal 5'-phosphate + H2O2</text>
        <dbReference type="Rhea" id="RHEA:15149"/>
        <dbReference type="ChEBI" id="CHEBI:15379"/>
        <dbReference type="ChEBI" id="CHEBI:16240"/>
        <dbReference type="ChEBI" id="CHEBI:58589"/>
        <dbReference type="ChEBI" id="CHEBI:597326"/>
        <dbReference type="EC" id="1.4.3.5"/>
    </reaction>
</comment>
<dbReference type="SUPFAM" id="SSF50475">
    <property type="entry name" value="FMN-binding split barrel"/>
    <property type="match status" value="1"/>
</dbReference>
<dbReference type="Pfam" id="PF01243">
    <property type="entry name" value="PNPOx_N"/>
    <property type="match status" value="1"/>
</dbReference>
<feature type="binding site" evidence="5 6">
    <location>
        <begin position="189"/>
        <end position="191"/>
    </location>
    <ligand>
        <name>substrate</name>
    </ligand>
</feature>
<evidence type="ECO:0000256" key="1">
    <source>
        <dbReference type="ARBA" id="ARBA00007301"/>
    </source>
</evidence>
<dbReference type="NCBIfam" id="NF004231">
    <property type="entry name" value="PRK05679.1"/>
    <property type="match status" value="1"/>
</dbReference>
<organism evidence="10 11">
    <name type="scientific">Sandaracinomonas limnophila</name>
    <dbReference type="NCBI Taxonomy" id="1862386"/>
    <lineage>
        <taxon>Bacteria</taxon>
        <taxon>Pseudomonadati</taxon>
        <taxon>Bacteroidota</taxon>
        <taxon>Cytophagia</taxon>
        <taxon>Cytophagales</taxon>
        <taxon>Flectobacillaceae</taxon>
        <taxon>Sandaracinomonas</taxon>
    </lineage>
</organism>
<feature type="binding site" evidence="5 7">
    <location>
        <begin position="138"/>
        <end position="139"/>
    </location>
    <ligand>
        <name>FMN</name>
        <dbReference type="ChEBI" id="CHEBI:58210"/>
    </ligand>
</feature>
<evidence type="ECO:0000259" key="9">
    <source>
        <dbReference type="Pfam" id="PF10590"/>
    </source>
</evidence>
<dbReference type="Gene3D" id="2.30.110.10">
    <property type="entry name" value="Electron Transport, Fmn-binding Protein, Chain A"/>
    <property type="match status" value="1"/>
</dbReference>
<comment type="caution">
    <text evidence="5">Lacks conserved residue(s) required for the propagation of feature annotation.</text>
</comment>
<reference evidence="10 11" key="1">
    <citation type="submission" date="2019-01" db="EMBL/GenBank/DDBJ databases">
        <authorList>
            <person name="Chen W.-M."/>
        </authorList>
    </citation>
    <scope>NUCLEOTIDE SEQUENCE [LARGE SCALE GENOMIC DNA]</scope>
    <source>
        <strain evidence="10 11">FSY-15</strain>
    </source>
</reference>
<feature type="binding site" evidence="5 7">
    <location>
        <position position="81"/>
    </location>
    <ligand>
        <name>FMN</name>
        <dbReference type="ChEBI" id="CHEBI:58210"/>
    </ligand>
</feature>
<feature type="binding site" evidence="5 7">
    <location>
        <begin position="60"/>
        <end position="65"/>
    </location>
    <ligand>
        <name>FMN</name>
        <dbReference type="ChEBI" id="CHEBI:58210"/>
    </ligand>
</feature>
<comment type="catalytic activity">
    <reaction evidence="5">
        <text>pyridoxamine 5'-phosphate + O2 + H2O = pyridoxal 5'-phosphate + H2O2 + NH4(+)</text>
        <dbReference type="Rhea" id="RHEA:15817"/>
        <dbReference type="ChEBI" id="CHEBI:15377"/>
        <dbReference type="ChEBI" id="CHEBI:15379"/>
        <dbReference type="ChEBI" id="CHEBI:16240"/>
        <dbReference type="ChEBI" id="CHEBI:28938"/>
        <dbReference type="ChEBI" id="CHEBI:58451"/>
        <dbReference type="ChEBI" id="CHEBI:597326"/>
        <dbReference type="EC" id="1.4.3.5"/>
    </reaction>
</comment>
<dbReference type="GO" id="GO:0004733">
    <property type="term" value="F:pyridoxamine phosphate oxidase activity"/>
    <property type="evidence" value="ECO:0007669"/>
    <property type="project" value="UniProtKB-UniRule"/>
</dbReference>
<comment type="pathway">
    <text evidence="5">Cofactor metabolism; pyridoxal 5'-phosphate salvage; pyridoxal 5'-phosphate from pyridoxamine 5'-phosphate: step 1/1.</text>
</comment>
<comment type="caution">
    <text evidence="10">The sequence shown here is derived from an EMBL/GenBank/DDBJ whole genome shotgun (WGS) entry which is preliminary data.</text>
</comment>
<feature type="binding site" evidence="5 7">
    <location>
        <position position="183"/>
    </location>
    <ligand>
        <name>FMN</name>
        <dbReference type="ChEBI" id="CHEBI:58210"/>
    </ligand>
</feature>
<dbReference type="PANTHER" id="PTHR10851:SF0">
    <property type="entry name" value="PYRIDOXINE-5'-PHOSPHATE OXIDASE"/>
    <property type="match status" value="1"/>
</dbReference>
<dbReference type="NCBIfam" id="TIGR00558">
    <property type="entry name" value="pdxH"/>
    <property type="match status" value="1"/>
</dbReference>
<dbReference type="PANTHER" id="PTHR10851">
    <property type="entry name" value="PYRIDOXINE-5-PHOSPHATE OXIDASE"/>
    <property type="match status" value="1"/>
</dbReference>
<name>A0A437PXV1_9BACT</name>
<keyword evidence="4 5" id="KW-0560">Oxidoreductase</keyword>
<dbReference type="EC" id="1.4.3.5" evidence="5"/>
<dbReference type="HAMAP" id="MF_01629">
    <property type="entry name" value="PdxH"/>
    <property type="match status" value="1"/>
</dbReference>